<dbReference type="PANTHER" id="PTHR34873:SF3">
    <property type="entry name" value="ADDICTION MODULE TOXIN, HICA FAMILY"/>
    <property type="match status" value="1"/>
</dbReference>
<protein>
    <submittedName>
        <fullName evidence="7">Uncharacterized protein</fullName>
    </submittedName>
</protein>
<proteinExistence type="predicted"/>
<dbReference type="KEGG" id="mema:MMAB1_2651"/>
<reference evidence="7 8" key="1">
    <citation type="submission" date="2016-01" db="EMBL/GenBank/DDBJ databases">
        <authorList>
            <person name="Manzoor S."/>
        </authorList>
    </citation>
    <scope>NUCLEOTIDE SEQUENCE [LARGE SCALE GENOMIC DNA]</scope>
    <source>
        <strain evidence="7">Methanoculleus sp MAB1</strain>
    </source>
</reference>
<sequence>MKLPRITGEKVISALKKAGFEVVGIRGSHHYLHHPRRGAIVTVPVHSKKTLAPKTLQAILLQAGISPEEFQALL</sequence>
<evidence type="ECO:0000313" key="8">
    <source>
        <dbReference type="Proteomes" id="UP000069850"/>
    </source>
</evidence>
<evidence type="ECO:0000256" key="2">
    <source>
        <dbReference type="ARBA" id="ARBA00022722"/>
    </source>
</evidence>
<evidence type="ECO:0000256" key="1">
    <source>
        <dbReference type="ARBA" id="ARBA00022649"/>
    </source>
</evidence>
<dbReference type="GO" id="GO:0004519">
    <property type="term" value="F:endonuclease activity"/>
    <property type="evidence" value="ECO:0007669"/>
    <property type="project" value="UniProtKB-KW"/>
</dbReference>
<dbReference type="OrthoDB" id="7619at2157"/>
<dbReference type="Proteomes" id="UP000069850">
    <property type="component" value="Chromosome 1"/>
</dbReference>
<accession>A0A0X3BQS8</accession>
<evidence type="ECO:0000256" key="6">
    <source>
        <dbReference type="ARBA" id="ARBA00023016"/>
    </source>
</evidence>
<gene>
    <name evidence="7" type="ORF">MMAB1_2651</name>
</gene>
<name>A0A0X3BQS8_9EURY</name>
<keyword evidence="2" id="KW-0540">Nuclease</keyword>
<dbReference type="GeneID" id="27138250"/>
<dbReference type="RefSeq" id="WP_014867942.1">
    <property type="nucleotide sequence ID" value="NZ_DAIMMY010000140.1"/>
</dbReference>
<keyword evidence="6" id="KW-0346">Stress response</keyword>
<evidence type="ECO:0000256" key="5">
    <source>
        <dbReference type="ARBA" id="ARBA00022884"/>
    </source>
</evidence>
<dbReference type="OMA" id="SIMDCAG"/>
<evidence type="ECO:0000256" key="4">
    <source>
        <dbReference type="ARBA" id="ARBA00022801"/>
    </source>
</evidence>
<evidence type="ECO:0000256" key="3">
    <source>
        <dbReference type="ARBA" id="ARBA00022759"/>
    </source>
</evidence>
<dbReference type="Gene3D" id="3.30.920.30">
    <property type="entry name" value="Hypothetical protein"/>
    <property type="match status" value="1"/>
</dbReference>
<dbReference type="EMBL" id="LT158599">
    <property type="protein sequence ID" value="CVK33864.1"/>
    <property type="molecule type" value="Genomic_DNA"/>
</dbReference>
<dbReference type="PANTHER" id="PTHR34873">
    <property type="entry name" value="SSR1766 PROTEIN"/>
    <property type="match status" value="1"/>
</dbReference>
<dbReference type="GO" id="GO:0016787">
    <property type="term" value="F:hydrolase activity"/>
    <property type="evidence" value="ECO:0007669"/>
    <property type="project" value="UniProtKB-KW"/>
</dbReference>
<keyword evidence="1" id="KW-1277">Toxin-antitoxin system</keyword>
<dbReference type="GeneID" id="13355238"/>
<dbReference type="InterPro" id="IPR012933">
    <property type="entry name" value="HicA_mRNA_interferase"/>
</dbReference>
<dbReference type="InterPro" id="IPR038570">
    <property type="entry name" value="HicA_sf"/>
</dbReference>
<keyword evidence="4" id="KW-0378">Hydrolase</keyword>
<dbReference type="Pfam" id="PF07927">
    <property type="entry name" value="HicA_toxin"/>
    <property type="match status" value="1"/>
</dbReference>
<dbReference type="AlphaFoldDB" id="A0A0X3BQS8"/>
<dbReference type="GO" id="GO:0003729">
    <property type="term" value="F:mRNA binding"/>
    <property type="evidence" value="ECO:0007669"/>
    <property type="project" value="InterPro"/>
</dbReference>
<organism evidence="7 8">
    <name type="scientific">Methanoculleus bourgensis</name>
    <dbReference type="NCBI Taxonomy" id="83986"/>
    <lineage>
        <taxon>Archaea</taxon>
        <taxon>Methanobacteriati</taxon>
        <taxon>Methanobacteriota</taxon>
        <taxon>Stenosarchaea group</taxon>
        <taxon>Methanomicrobia</taxon>
        <taxon>Methanomicrobiales</taxon>
        <taxon>Methanomicrobiaceae</taxon>
        <taxon>Methanoculleus</taxon>
    </lineage>
</organism>
<evidence type="ECO:0000313" key="7">
    <source>
        <dbReference type="EMBL" id="CVK33864.1"/>
    </source>
</evidence>
<keyword evidence="3" id="KW-0255">Endonuclease</keyword>
<keyword evidence="5" id="KW-0694">RNA-binding</keyword>
<dbReference type="SUPFAM" id="SSF54786">
    <property type="entry name" value="YcfA/nrd intein domain"/>
    <property type="match status" value="1"/>
</dbReference>